<dbReference type="Proteomes" id="UP000764837">
    <property type="component" value="Unassembled WGS sequence"/>
</dbReference>
<dbReference type="RefSeq" id="WP_239559667.1">
    <property type="nucleotide sequence ID" value="NZ_JAFBBP010000001.1"/>
</dbReference>
<feature type="signal peptide" evidence="2">
    <location>
        <begin position="1"/>
        <end position="26"/>
    </location>
</feature>
<feature type="chain" id="PRO_5046267727" evidence="2">
    <location>
        <begin position="27"/>
        <end position="95"/>
    </location>
</feature>
<organism evidence="3 4">
    <name type="scientific">Micromonospora luteifusca</name>
    <dbReference type="NCBI Taxonomy" id="709860"/>
    <lineage>
        <taxon>Bacteria</taxon>
        <taxon>Bacillati</taxon>
        <taxon>Actinomycetota</taxon>
        <taxon>Actinomycetes</taxon>
        <taxon>Micromonosporales</taxon>
        <taxon>Micromonosporaceae</taxon>
        <taxon>Micromonospora</taxon>
    </lineage>
</organism>
<accession>A0ABS2M244</accession>
<keyword evidence="1" id="KW-1133">Transmembrane helix</keyword>
<keyword evidence="1" id="KW-0812">Transmembrane</keyword>
<evidence type="ECO:0000313" key="4">
    <source>
        <dbReference type="Proteomes" id="UP000764837"/>
    </source>
</evidence>
<dbReference type="EMBL" id="JAFBBP010000001">
    <property type="protein sequence ID" value="MBM7494093.1"/>
    <property type="molecule type" value="Genomic_DNA"/>
</dbReference>
<keyword evidence="2" id="KW-0732">Signal</keyword>
<comment type="caution">
    <text evidence="3">The sequence shown here is derived from an EMBL/GenBank/DDBJ whole genome shotgun (WGS) entry which is preliminary data.</text>
</comment>
<keyword evidence="4" id="KW-1185">Reference proteome</keyword>
<protein>
    <submittedName>
        <fullName evidence="3">Uncharacterized protein</fullName>
    </submittedName>
</protein>
<proteinExistence type="predicted"/>
<gene>
    <name evidence="3" type="ORF">JOD64_005315</name>
</gene>
<sequence length="95" mass="10135">MTATRTRTLAIATSVLATAAAPPVLAATDTWQPSLPTSDDIRKMIASPMSAQLVTALIGAAAVALWLLLITTLLTHAYTTLARRARWRVAIRLPL</sequence>
<evidence type="ECO:0000256" key="1">
    <source>
        <dbReference type="SAM" id="Phobius"/>
    </source>
</evidence>
<evidence type="ECO:0000256" key="2">
    <source>
        <dbReference type="SAM" id="SignalP"/>
    </source>
</evidence>
<feature type="transmembrane region" description="Helical" evidence="1">
    <location>
        <begin position="50"/>
        <end position="78"/>
    </location>
</feature>
<keyword evidence="1" id="KW-0472">Membrane</keyword>
<evidence type="ECO:0000313" key="3">
    <source>
        <dbReference type="EMBL" id="MBM7494093.1"/>
    </source>
</evidence>
<name>A0ABS2M244_9ACTN</name>
<reference evidence="3 4" key="1">
    <citation type="submission" date="2021-01" db="EMBL/GenBank/DDBJ databases">
        <title>Sequencing the genomes of 1000 actinobacteria strains.</title>
        <authorList>
            <person name="Klenk H.-P."/>
        </authorList>
    </citation>
    <scope>NUCLEOTIDE SEQUENCE [LARGE SCALE GENOMIC DNA]</scope>
    <source>
        <strain evidence="3 4">DSM 100204</strain>
    </source>
</reference>